<comment type="similarity">
    <text evidence="1">Belongs to the peptidase S33 family.</text>
</comment>
<comment type="caution">
    <text evidence="6">The sequence shown here is derived from an EMBL/GenBank/DDBJ whole genome shotgun (WGS) entry which is preliminary data.</text>
</comment>
<dbReference type="GO" id="GO:0072330">
    <property type="term" value="P:monocarboxylic acid biosynthetic process"/>
    <property type="evidence" value="ECO:0007669"/>
    <property type="project" value="UniProtKB-ARBA"/>
</dbReference>
<evidence type="ECO:0000256" key="1">
    <source>
        <dbReference type="ARBA" id="ARBA00010088"/>
    </source>
</evidence>
<accession>A0A9W9G7B8</accession>
<gene>
    <name evidence="6" type="ORF">N7456_001878</name>
</gene>
<dbReference type="OrthoDB" id="7130006at2759"/>
<evidence type="ECO:0000259" key="4">
    <source>
        <dbReference type="Pfam" id="PF00561"/>
    </source>
</evidence>
<keyword evidence="3 6" id="KW-0378">Hydrolase</keyword>
<dbReference type="Proteomes" id="UP001149165">
    <property type="component" value="Unassembled WGS sequence"/>
</dbReference>
<dbReference type="PIRSF" id="PIRSF001112">
    <property type="entry name" value="Epoxide_hydrolase"/>
    <property type="match status" value="1"/>
</dbReference>
<protein>
    <submittedName>
        <fullName evidence="6">Epoxide hydrolase</fullName>
    </submittedName>
</protein>
<dbReference type="Pfam" id="PF00561">
    <property type="entry name" value="Abhydrolase_1"/>
    <property type="match status" value="1"/>
</dbReference>
<dbReference type="GO" id="GO:0097176">
    <property type="term" value="P:epoxide metabolic process"/>
    <property type="evidence" value="ECO:0007669"/>
    <property type="project" value="TreeGrafter"/>
</dbReference>
<dbReference type="InterPro" id="IPR029058">
    <property type="entry name" value="AB_hydrolase_fold"/>
</dbReference>
<dbReference type="InterPro" id="IPR000639">
    <property type="entry name" value="Epox_hydrolase-like"/>
</dbReference>
<dbReference type="PANTHER" id="PTHR21661:SF35">
    <property type="entry name" value="EPOXIDE HYDROLASE"/>
    <property type="match status" value="1"/>
</dbReference>
<dbReference type="GO" id="GO:0004301">
    <property type="term" value="F:epoxide hydrolase activity"/>
    <property type="evidence" value="ECO:0007669"/>
    <property type="project" value="TreeGrafter"/>
</dbReference>
<dbReference type="InterPro" id="IPR000073">
    <property type="entry name" value="AB_hydrolase_1"/>
</dbReference>
<dbReference type="PRINTS" id="PR00412">
    <property type="entry name" value="EPOXHYDRLASE"/>
</dbReference>
<feature type="domain" description="Epoxide hydrolase N-terminal" evidence="5">
    <location>
        <begin position="5"/>
        <end position="107"/>
    </location>
</feature>
<evidence type="ECO:0000259" key="5">
    <source>
        <dbReference type="Pfam" id="PF06441"/>
    </source>
</evidence>
<name>A0A9W9G7B8_9EURO</name>
<dbReference type="AlphaFoldDB" id="A0A9W9G7B8"/>
<reference evidence="6" key="1">
    <citation type="submission" date="2022-11" db="EMBL/GenBank/DDBJ databases">
        <authorList>
            <person name="Petersen C."/>
        </authorList>
    </citation>
    <scope>NUCLEOTIDE SEQUENCE</scope>
    <source>
        <strain evidence="6">IBT 30069</strain>
    </source>
</reference>
<evidence type="ECO:0000313" key="6">
    <source>
        <dbReference type="EMBL" id="KAJ5113344.1"/>
    </source>
</evidence>
<dbReference type="InterPro" id="IPR016292">
    <property type="entry name" value="Epoxide_hydrolase"/>
</dbReference>
<dbReference type="SUPFAM" id="SSF53474">
    <property type="entry name" value="alpha/beta-Hydrolases"/>
    <property type="match status" value="1"/>
</dbReference>
<reference evidence="6" key="2">
    <citation type="journal article" date="2023" name="IMA Fungus">
        <title>Comparative genomic study of the Penicillium genus elucidates a diverse pangenome and 15 lateral gene transfer events.</title>
        <authorList>
            <person name="Petersen C."/>
            <person name="Sorensen T."/>
            <person name="Nielsen M.R."/>
            <person name="Sondergaard T.E."/>
            <person name="Sorensen J.L."/>
            <person name="Fitzpatrick D.A."/>
            <person name="Frisvad J.C."/>
            <person name="Nielsen K.L."/>
        </authorList>
    </citation>
    <scope>NUCLEOTIDE SEQUENCE</scope>
    <source>
        <strain evidence="6">IBT 30069</strain>
    </source>
</reference>
<dbReference type="Pfam" id="PF06441">
    <property type="entry name" value="EHN"/>
    <property type="match status" value="1"/>
</dbReference>
<organism evidence="6 7">
    <name type="scientific">Penicillium angulare</name>
    <dbReference type="NCBI Taxonomy" id="116970"/>
    <lineage>
        <taxon>Eukaryota</taxon>
        <taxon>Fungi</taxon>
        <taxon>Dikarya</taxon>
        <taxon>Ascomycota</taxon>
        <taxon>Pezizomycotina</taxon>
        <taxon>Eurotiomycetes</taxon>
        <taxon>Eurotiomycetidae</taxon>
        <taxon>Eurotiales</taxon>
        <taxon>Aspergillaceae</taxon>
        <taxon>Penicillium</taxon>
    </lineage>
</organism>
<sequence>MAKATPFTINVPDEQIKELHQKLQLVTFPDELEDAGWSMGVPLNDMKRLVTTWRESFDWRAREKKLNEQLKQFTVPVLVDGFGELDIHVVHHRSENPRSIPLLFIHGCNVLPRPFSPPDILIRCSGPGNFLEATKLIPLLTKGDDGASFDVIAPSLPNFGFSEGAKKRSFGLAQYAETLHKIMIALGYEEYVIQGGDWGAILARTMTIYYSQHIKSIHINFIPCPPPYPWRNPLRFLSSLVSVPFSAKDRASIARTMSYISIDNAYSKQQSSRPQTLGYGIHDSPVALLAWIYDKLHSWSEGYAWTDEEILTWVKAAVEKPELNEANSNVEGERKNWTSLSQALASVAPASVRIAVAQFKEELVMWPMAWYRVIGNVVKEKEFDRGGHFAAWEVPELLAQDLKEFHGKDGAGYALVEGRDGY</sequence>
<proteinExistence type="inferred from homology"/>
<keyword evidence="7" id="KW-1185">Reference proteome</keyword>
<evidence type="ECO:0000256" key="2">
    <source>
        <dbReference type="ARBA" id="ARBA00022797"/>
    </source>
</evidence>
<evidence type="ECO:0000313" key="7">
    <source>
        <dbReference type="Proteomes" id="UP001149165"/>
    </source>
</evidence>
<dbReference type="EMBL" id="JAPQKH010000002">
    <property type="protein sequence ID" value="KAJ5113344.1"/>
    <property type="molecule type" value="Genomic_DNA"/>
</dbReference>
<dbReference type="Gene3D" id="3.40.50.1820">
    <property type="entry name" value="alpha/beta hydrolase"/>
    <property type="match status" value="1"/>
</dbReference>
<evidence type="ECO:0000256" key="3">
    <source>
        <dbReference type="ARBA" id="ARBA00022801"/>
    </source>
</evidence>
<dbReference type="InterPro" id="IPR010497">
    <property type="entry name" value="Epoxide_hydro_N"/>
</dbReference>
<dbReference type="GO" id="GO:0017000">
    <property type="term" value="P:antibiotic biosynthetic process"/>
    <property type="evidence" value="ECO:0007669"/>
    <property type="project" value="UniProtKB-ARBA"/>
</dbReference>
<dbReference type="PANTHER" id="PTHR21661">
    <property type="entry name" value="EPOXIDE HYDROLASE 1-RELATED"/>
    <property type="match status" value="1"/>
</dbReference>
<keyword evidence="2" id="KW-0058">Aromatic hydrocarbons catabolism</keyword>
<feature type="domain" description="AB hydrolase-1" evidence="4">
    <location>
        <begin position="126"/>
        <end position="236"/>
    </location>
</feature>